<reference evidence="1 2" key="1">
    <citation type="submission" date="2018-06" db="EMBL/GenBank/DDBJ databases">
        <title>Freshwater and sediment microbial communities from various areas in North America, analyzing microbe dynamics in response to fracking.</title>
        <authorList>
            <person name="Lamendella R."/>
        </authorList>
    </citation>
    <scope>NUCLEOTIDE SEQUENCE [LARGE SCALE GENOMIC DNA]</scope>
    <source>
        <strain evidence="1 2">17</strain>
    </source>
</reference>
<organism evidence="1 2">
    <name type="scientific">Aeromonas salmonicida</name>
    <dbReference type="NCBI Taxonomy" id="645"/>
    <lineage>
        <taxon>Bacteria</taxon>
        <taxon>Pseudomonadati</taxon>
        <taxon>Pseudomonadota</taxon>
        <taxon>Gammaproteobacteria</taxon>
        <taxon>Aeromonadales</taxon>
        <taxon>Aeromonadaceae</taxon>
        <taxon>Aeromonas</taxon>
    </lineage>
</organism>
<dbReference type="EMBL" id="QLLM01000002">
    <property type="protein sequence ID" value="RAJ07897.1"/>
    <property type="molecule type" value="Genomic_DNA"/>
</dbReference>
<evidence type="ECO:0000313" key="1">
    <source>
        <dbReference type="EMBL" id="RAJ07897.1"/>
    </source>
</evidence>
<dbReference type="Proteomes" id="UP000249422">
    <property type="component" value="Unassembled WGS sequence"/>
</dbReference>
<evidence type="ECO:0000313" key="2">
    <source>
        <dbReference type="Proteomes" id="UP000249422"/>
    </source>
</evidence>
<dbReference type="AlphaFoldDB" id="A0AAX1PM36"/>
<comment type="caution">
    <text evidence="1">The sequence shown here is derived from an EMBL/GenBank/DDBJ whole genome shotgun (WGS) entry which is preliminary data.</text>
</comment>
<gene>
    <name evidence="1" type="ORF">DEU50_102328</name>
</gene>
<protein>
    <submittedName>
        <fullName evidence="1">Uncharacterized protein</fullName>
    </submittedName>
</protein>
<proteinExistence type="predicted"/>
<accession>A0AAX1PM36</accession>
<dbReference type="KEGG" id="aeo:O23A_p1483"/>
<sequence>MNNTAPRGLDAPINNAVTLRLNALAIESQQNAQQKDLS</sequence>
<name>A0AAX1PM36_AERSA</name>